<dbReference type="AlphaFoldDB" id="A0A4Y1WXE2"/>
<dbReference type="OrthoDB" id="1100983at2"/>
<protein>
    <recommendedName>
        <fullName evidence="4">Lipoprotein</fullName>
    </recommendedName>
</protein>
<dbReference type="GeneID" id="78343172"/>
<name>A0A4Y1WXE2_9BACT</name>
<reference evidence="3" key="1">
    <citation type="submission" date="2019-06" db="EMBL/GenBank/DDBJ databases">
        <title>Alistipes onderdonkii subsp. vulgaris subsp. nov., Alistipes dispar sp. nov. and Alistipes communis sp. nov., isolated from human faeces, and creation of Alistipes onderdonkii subsp. onderdonkii subsp. nov.</title>
        <authorList>
            <person name="Sakamoto M."/>
            <person name="Ikeyama N."/>
            <person name="Ogata Y."/>
            <person name="Suda W."/>
            <person name="Iino T."/>
            <person name="Hattori M."/>
            <person name="Ohkuma M."/>
        </authorList>
    </citation>
    <scope>NUCLEOTIDE SEQUENCE [LARGE SCALE GENOMIC DNA]</scope>
    <source>
        <strain evidence="3">5CBH24</strain>
    </source>
</reference>
<organism evidence="2 3">
    <name type="scientific">Alistipes communis</name>
    <dbReference type="NCBI Taxonomy" id="2585118"/>
    <lineage>
        <taxon>Bacteria</taxon>
        <taxon>Pseudomonadati</taxon>
        <taxon>Bacteroidota</taxon>
        <taxon>Bacteroidia</taxon>
        <taxon>Bacteroidales</taxon>
        <taxon>Rikenellaceae</taxon>
        <taxon>Alistipes</taxon>
    </lineage>
</organism>
<feature type="chain" id="PRO_5021282424" description="Lipoprotein" evidence="1">
    <location>
        <begin position="22"/>
        <end position="172"/>
    </location>
</feature>
<proteinExistence type="predicted"/>
<dbReference type="Proteomes" id="UP000318946">
    <property type="component" value="Chromosome"/>
</dbReference>
<evidence type="ECO:0000256" key="1">
    <source>
        <dbReference type="SAM" id="SignalP"/>
    </source>
</evidence>
<sequence length="172" mass="18696">MKSNVLILKAVLLLLGGNLVACDDSKEPEVVGTPPVAASEEVTAFFTTHLPESSYNCSEVKFNFSEIDFGETECFLINSTEEFEAVAPPSVVLPVIDFEKYTLIIGQHLLGDPGYSFEKQAVDTDTESGKMTLNLVYSRMGGASPTVITTFYIWGLYSKLPGSAIDVKITII</sequence>
<dbReference type="RefSeq" id="WP_141413375.1">
    <property type="nucleotide sequence ID" value="NZ_AP019735.1"/>
</dbReference>
<dbReference type="EMBL" id="AP019735">
    <property type="protein sequence ID" value="BBL05144.1"/>
    <property type="molecule type" value="Genomic_DNA"/>
</dbReference>
<dbReference type="KEGG" id="acou:A5CBH24_24570"/>
<keyword evidence="1" id="KW-0732">Signal</keyword>
<gene>
    <name evidence="2" type="ORF">A5CBH24_24570</name>
</gene>
<feature type="signal peptide" evidence="1">
    <location>
        <begin position="1"/>
        <end position="21"/>
    </location>
</feature>
<accession>A0A4Y1WXE2</accession>
<evidence type="ECO:0008006" key="4">
    <source>
        <dbReference type="Google" id="ProtNLM"/>
    </source>
</evidence>
<keyword evidence="3" id="KW-1185">Reference proteome</keyword>
<evidence type="ECO:0000313" key="3">
    <source>
        <dbReference type="Proteomes" id="UP000318946"/>
    </source>
</evidence>
<evidence type="ECO:0000313" key="2">
    <source>
        <dbReference type="EMBL" id="BBL05144.1"/>
    </source>
</evidence>